<dbReference type="InterPro" id="IPR050097">
    <property type="entry name" value="Ferredoxin-NADP_redctase_2"/>
</dbReference>
<dbReference type="RefSeq" id="WP_167085007.1">
    <property type="nucleotide sequence ID" value="NZ_WHJG01000002.1"/>
</dbReference>
<keyword evidence="1" id="KW-0285">Flavoprotein</keyword>
<evidence type="ECO:0000313" key="5">
    <source>
        <dbReference type="Proteomes" id="UP000621455"/>
    </source>
</evidence>
<name>A0ABX0MZ45_9BURK</name>
<dbReference type="Gene3D" id="3.50.50.60">
    <property type="entry name" value="FAD/NAD(P)-binding domain"/>
    <property type="match status" value="2"/>
</dbReference>
<evidence type="ECO:0000256" key="1">
    <source>
        <dbReference type="ARBA" id="ARBA00022630"/>
    </source>
</evidence>
<evidence type="ECO:0000313" key="4">
    <source>
        <dbReference type="EMBL" id="NHZ78318.1"/>
    </source>
</evidence>
<dbReference type="EMBL" id="WHJG01000002">
    <property type="protein sequence ID" value="NHZ78318.1"/>
    <property type="molecule type" value="Genomic_DNA"/>
</dbReference>
<evidence type="ECO:0000256" key="2">
    <source>
        <dbReference type="ARBA" id="ARBA00023002"/>
    </source>
</evidence>
<dbReference type="PRINTS" id="PR00469">
    <property type="entry name" value="PNDRDTASEII"/>
</dbReference>
<dbReference type="InterPro" id="IPR036188">
    <property type="entry name" value="FAD/NAD-bd_sf"/>
</dbReference>
<feature type="domain" description="FAD/NAD(P)-binding" evidence="3">
    <location>
        <begin position="4"/>
        <end position="280"/>
    </location>
</feature>
<accession>A0ABX0MZ45</accession>
<protein>
    <submittedName>
        <fullName evidence="4">FAD-binding protein</fullName>
    </submittedName>
</protein>
<keyword evidence="2" id="KW-0560">Oxidoreductase</keyword>
<dbReference type="SUPFAM" id="SSF51905">
    <property type="entry name" value="FAD/NAD(P)-binding domain"/>
    <property type="match status" value="1"/>
</dbReference>
<keyword evidence="5" id="KW-1185">Reference proteome</keyword>
<organism evidence="4 5">
    <name type="scientific">Massilia frigida</name>
    <dbReference type="NCBI Taxonomy" id="2609281"/>
    <lineage>
        <taxon>Bacteria</taxon>
        <taxon>Pseudomonadati</taxon>
        <taxon>Pseudomonadota</taxon>
        <taxon>Betaproteobacteria</taxon>
        <taxon>Burkholderiales</taxon>
        <taxon>Oxalobacteraceae</taxon>
        <taxon>Telluria group</taxon>
        <taxon>Massilia</taxon>
    </lineage>
</organism>
<gene>
    <name evidence="4" type="ORF">F2P44_03320</name>
</gene>
<evidence type="ECO:0000259" key="3">
    <source>
        <dbReference type="Pfam" id="PF07992"/>
    </source>
</evidence>
<dbReference type="InterPro" id="IPR023753">
    <property type="entry name" value="FAD/NAD-binding_dom"/>
</dbReference>
<sequence length="297" mass="31264">MDTDFIVVGGSFAGMAAAIQLARANRPVRVIDAGQPRNRFAAAAHGFLGHDGRAPRAIIDDARRQLLAYPSASVIDAMVDSAAPVDGGFEVVLAGGERMRGKRLILASGVVDQFPSISGVRERWGTSVLHCPYCHGYEFLGRQLAVIGVMPMSSHMAQLIAEWSPFVTYCANGIALDPEQEQVLRARGIRIEHSPVVALGGAAPALDGIILADGTLVPADAAFLATQVSTSPLARQLGCAFDEGPLGAYVRTDEFQETSVRGVFAAGDVARMWHNATWAAADGVSAGTAAHRSLVFA</sequence>
<dbReference type="PRINTS" id="PR00368">
    <property type="entry name" value="FADPNR"/>
</dbReference>
<proteinExistence type="predicted"/>
<dbReference type="Pfam" id="PF07992">
    <property type="entry name" value="Pyr_redox_2"/>
    <property type="match status" value="1"/>
</dbReference>
<dbReference type="PANTHER" id="PTHR48105">
    <property type="entry name" value="THIOREDOXIN REDUCTASE 1-RELATED-RELATED"/>
    <property type="match status" value="1"/>
</dbReference>
<dbReference type="Proteomes" id="UP000621455">
    <property type="component" value="Unassembled WGS sequence"/>
</dbReference>
<comment type="caution">
    <text evidence="4">The sequence shown here is derived from an EMBL/GenBank/DDBJ whole genome shotgun (WGS) entry which is preliminary data.</text>
</comment>
<reference evidence="4 5" key="1">
    <citation type="submission" date="2019-10" db="EMBL/GenBank/DDBJ databases">
        <title>Taxonomy of Antarctic Massilia spp.: description of Massilia rubra sp. nov., Massilia aquatica sp. nov., Massilia mucilaginosa sp. nov., Massilia frigida sp. nov. isolated from streams, lakes and regoliths.</title>
        <authorList>
            <person name="Holochova P."/>
            <person name="Sedlacek I."/>
            <person name="Kralova S."/>
            <person name="Maslanova I."/>
            <person name="Busse H.-J."/>
            <person name="Stankova E."/>
            <person name="Vrbovska V."/>
            <person name="Kovarovic V."/>
            <person name="Bartak M."/>
            <person name="Svec P."/>
            <person name="Pantucek R."/>
        </authorList>
    </citation>
    <scope>NUCLEOTIDE SEQUENCE [LARGE SCALE GENOMIC DNA]</scope>
    <source>
        <strain evidence="4 5">CCM 8695</strain>
    </source>
</reference>